<comment type="caution">
    <text evidence="2">The sequence shown here is derived from an EMBL/GenBank/DDBJ whole genome shotgun (WGS) entry which is preliminary data.</text>
</comment>
<name>A0A8X6PJ68_NEPPI</name>
<evidence type="ECO:0000313" key="3">
    <source>
        <dbReference type="Proteomes" id="UP000887013"/>
    </source>
</evidence>
<proteinExistence type="predicted"/>
<gene>
    <name evidence="2" type="primary">HAO1_5</name>
    <name evidence="2" type="ORF">NPIL_397331</name>
</gene>
<feature type="chain" id="PRO_5036465097" evidence="1">
    <location>
        <begin position="29"/>
        <end position="79"/>
    </location>
</feature>
<feature type="signal peptide" evidence="1">
    <location>
        <begin position="1"/>
        <end position="28"/>
    </location>
</feature>
<dbReference type="AlphaFoldDB" id="A0A8X6PJ68"/>
<keyword evidence="3" id="KW-1185">Reference proteome</keyword>
<evidence type="ECO:0000313" key="2">
    <source>
        <dbReference type="EMBL" id="GFT67015.1"/>
    </source>
</evidence>
<organism evidence="2 3">
    <name type="scientific">Nephila pilipes</name>
    <name type="common">Giant wood spider</name>
    <name type="synonym">Nephila maculata</name>
    <dbReference type="NCBI Taxonomy" id="299642"/>
    <lineage>
        <taxon>Eukaryota</taxon>
        <taxon>Metazoa</taxon>
        <taxon>Ecdysozoa</taxon>
        <taxon>Arthropoda</taxon>
        <taxon>Chelicerata</taxon>
        <taxon>Arachnida</taxon>
        <taxon>Araneae</taxon>
        <taxon>Araneomorphae</taxon>
        <taxon>Entelegynae</taxon>
        <taxon>Araneoidea</taxon>
        <taxon>Nephilidae</taxon>
        <taxon>Nephila</taxon>
    </lineage>
</organism>
<protein>
    <submittedName>
        <fullName evidence="2">Hydroxyacid oxidase 1</fullName>
    </submittedName>
</protein>
<keyword evidence="1" id="KW-0732">Signal</keyword>
<reference evidence="2" key="1">
    <citation type="submission" date="2020-08" db="EMBL/GenBank/DDBJ databases">
        <title>Multicomponent nature underlies the extraordinary mechanical properties of spider dragline silk.</title>
        <authorList>
            <person name="Kono N."/>
            <person name="Nakamura H."/>
            <person name="Mori M."/>
            <person name="Yoshida Y."/>
            <person name="Ohtoshi R."/>
            <person name="Malay A.D."/>
            <person name="Moran D.A.P."/>
            <person name="Tomita M."/>
            <person name="Numata K."/>
            <person name="Arakawa K."/>
        </authorList>
    </citation>
    <scope>NUCLEOTIDE SEQUENCE</scope>
</reference>
<dbReference type="EMBL" id="BMAW01020232">
    <property type="protein sequence ID" value="GFT67015.1"/>
    <property type="molecule type" value="Genomic_DNA"/>
</dbReference>
<feature type="non-terminal residue" evidence="2">
    <location>
        <position position="1"/>
    </location>
</feature>
<dbReference type="Proteomes" id="UP000887013">
    <property type="component" value="Unassembled WGS sequence"/>
</dbReference>
<evidence type="ECO:0000256" key="1">
    <source>
        <dbReference type="SAM" id="SignalP"/>
    </source>
</evidence>
<sequence>MSRSGSNMMSSQILFLCVFLGTISICLCRLDIWNYVPCNEDYQPPDCDFSELDMLTVDDYDRCGPAKLNLHDRNYFLGA</sequence>
<accession>A0A8X6PJ68</accession>